<dbReference type="EMBL" id="CP001359">
    <property type="protein sequence ID" value="ACL66532.1"/>
    <property type="molecule type" value="Genomic_DNA"/>
</dbReference>
<reference evidence="6" key="1">
    <citation type="submission" date="2009-01" db="EMBL/GenBank/DDBJ databases">
        <title>Complete sequence of Anaeromyxobacter dehalogenans 2CP-1.</title>
        <authorList>
            <consortium name="US DOE Joint Genome Institute"/>
            <person name="Lucas S."/>
            <person name="Copeland A."/>
            <person name="Lapidus A."/>
            <person name="Glavina del Rio T."/>
            <person name="Dalin E."/>
            <person name="Tice H."/>
            <person name="Bruce D."/>
            <person name="Goodwin L."/>
            <person name="Pitluck S."/>
            <person name="Saunders E."/>
            <person name="Brettin T."/>
            <person name="Detter J.C."/>
            <person name="Han C."/>
            <person name="Larimer F."/>
            <person name="Land M."/>
            <person name="Hauser L."/>
            <person name="Kyrpides N."/>
            <person name="Ovchinnikova G."/>
            <person name="Beliaev A.S."/>
            <person name="Richardson P."/>
        </authorList>
    </citation>
    <scope>NUCLEOTIDE SEQUENCE</scope>
    <source>
        <strain evidence="6">2CP-1</strain>
    </source>
</reference>
<dbReference type="KEGG" id="acp:A2cp1_3197"/>
<keyword evidence="3" id="KW-0238">DNA-binding</keyword>
<comment type="similarity">
    <text evidence="1">Belongs to the short-chain fatty acyl-CoA assimilation regulator (ScfR) family.</text>
</comment>
<dbReference type="Gene3D" id="1.10.260.40">
    <property type="entry name" value="lambda repressor-like DNA-binding domains"/>
    <property type="match status" value="1"/>
</dbReference>
<dbReference type="InterPro" id="IPR010359">
    <property type="entry name" value="IrrE_HExxH"/>
</dbReference>
<dbReference type="InterPro" id="IPR010982">
    <property type="entry name" value="Lambda_DNA-bd_dom_sf"/>
</dbReference>
<dbReference type="AlphaFoldDB" id="B8JGP5"/>
<keyword evidence="2" id="KW-0805">Transcription regulation</keyword>
<dbReference type="PANTHER" id="PTHR46797">
    <property type="entry name" value="HTH-TYPE TRANSCRIPTIONAL REGULATOR"/>
    <property type="match status" value="1"/>
</dbReference>
<evidence type="ECO:0000256" key="1">
    <source>
        <dbReference type="ARBA" id="ARBA00007227"/>
    </source>
</evidence>
<dbReference type="GO" id="GO:0003677">
    <property type="term" value="F:DNA binding"/>
    <property type="evidence" value="ECO:0007669"/>
    <property type="project" value="UniProtKB-KW"/>
</dbReference>
<dbReference type="HOGENOM" id="CLU_046383_0_0_7"/>
<name>B8JGP5_ANAD2</name>
<dbReference type="InterPro" id="IPR050807">
    <property type="entry name" value="TransReg_Diox_bact_type"/>
</dbReference>
<dbReference type="Proteomes" id="UP000007089">
    <property type="component" value="Chromosome"/>
</dbReference>
<dbReference type="Pfam" id="PF01381">
    <property type="entry name" value="HTH_3"/>
    <property type="match status" value="1"/>
</dbReference>
<evidence type="ECO:0000256" key="3">
    <source>
        <dbReference type="ARBA" id="ARBA00023125"/>
    </source>
</evidence>
<sequence>MREPGQHLGAKVRALRRQRNLTQVQLADRLGISASYLTLIEHNRRPLPALLLIKLADLFQLDLKSLSTENHARVVADLMEVFGDPLFEAHDVTNAEVRDLASSSPTAARAVLALYQAYRGAREASDTLAATLSDGDLDGVDSSHLPTEEVSDLVQRHMNHFPELEAGSEALWREARLDPDYLYTSLVRFLGQLGVTVRIVHTAEAGGAVRRYDPEAKVLSLSELLRRGSRNFQLAYQIGLLTQADVLDRFVADPHLTSDSSRALARVALANYFAAAVLMPYGPFLEQARAERYDLDLLGHRFRTSFEQVCHRLTTLRRPGAEGVPFHLVRVDIAGNISKRFSASGLRFARFSGACPRWNLFEAFTTPGLVRTQLSQMPDGATYFWIARTVNREGGGFHAPRSVLAIAMGCEASRARELVYADGVNLEAREAVVPVGLTCRLCERMDCEQRAFPPLQHPLKVNADVRGVSFYAPVQGR</sequence>
<dbReference type="PANTHER" id="PTHR46797:SF23">
    <property type="entry name" value="HTH-TYPE TRANSCRIPTIONAL REGULATOR SUTR"/>
    <property type="match status" value="1"/>
</dbReference>
<dbReference type="GO" id="GO:0003700">
    <property type="term" value="F:DNA-binding transcription factor activity"/>
    <property type="evidence" value="ECO:0007669"/>
    <property type="project" value="TreeGrafter"/>
</dbReference>
<protein>
    <submittedName>
        <fullName evidence="6">Transcriptional regulator, XRE family</fullName>
    </submittedName>
</protein>
<dbReference type="InterPro" id="IPR001387">
    <property type="entry name" value="Cro/C1-type_HTH"/>
</dbReference>
<feature type="domain" description="HTH cro/C1-type" evidence="5">
    <location>
        <begin position="12"/>
        <end position="66"/>
    </location>
</feature>
<dbReference type="InterPro" id="IPR026281">
    <property type="entry name" value="HTH_RamB"/>
</dbReference>
<dbReference type="InterPro" id="IPR018653">
    <property type="entry name" value="ScfR_C"/>
</dbReference>
<gene>
    <name evidence="6" type="ordered locus">A2cp1_3197</name>
</gene>
<dbReference type="PIRSF" id="PIRSF019251">
    <property type="entry name" value="Rv0465c"/>
    <property type="match status" value="1"/>
</dbReference>
<keyword evidence="7" id="KW-1185">Reference proteome</keyword>
<dbReference type="Pfam" id="PF06114">
    <property type="entry name" value="Peptidase_M78"/>
    <property type="match status" value="1"/>
</dbReference>
<evidence type="ECO:0000256" key="2">
    <source>
        <dbReference type="ARBA" id="ARBA00023015"/>
    </source>
</evidence>
<evidence type="ECO:0000313" key="7">
    <source>
        <dbReference type="Proteomes" id="UP000007089"/>
    </source>
</evidence>
<keyword evidence="4" id="KW-0804">Transcription</keyword>
<dbReference type="PROSITE" id="PS50943">
    <property type="entry name" value="HTH_CROC1"/>
    <property type="match status" value="1"/>
</dbReference>
<dbReference type="SMART" id="SM00530">
    <property type="entry name" value="HTH_XRE"/>
    <property type="match status" value="1"/>
</dbReference>
<proteinExistence type="inferred from homology"/>
<evidence type="ECO:0000259" key="5">
    <source>
        <dbReference type="PROSITE" id="PS50943"/>
    </source>
</evidence>
<evidence type="ECO:0000313" key="6">
    <source>
        <dbReference type="EMBL" id="ACL66532.1"/>
    </source>
</evidence>
<dbReference type="CDD" id="cd00093">
    <property type="entry name" value="HTH_XRE"/>
    <property type="match status" value="1"/>
</dbReference>
<dbReference type="Pfam" id="PF09856">
    <property type="entry name" value="ScfRs"/>
    <property type="match status" value="1"/>
</dbReference>
<accession>B8JGP5</accession>
<dbReference type="GO" id="GO:0005829">
    <property type="term" value="C:cytosol"/>
    <property type="evidence" value="ECO:0007669"/>
    <property type="project" value="TreeGrafter"/>
</dbReference>
<organism evidence="6 7">
    <name type="scientific">Anaeromyxobacter dehalogenans (strain ATCC BAA-258 / DSM 21875 / 2CP-1)</name>
    <dbReference type="NCBI Taxonomy" id="455488"/>
    <lineage>
        <taxon>Bacteria</taxon>
        <taxon>Pseudomonadati</taxon>
        <taxon>Myxococcota</taxon>
        <taxon>Myxococcia</taxon>
        <taxon>Myxococcales</taxon>
        <taxon>Cystobacterineae</taxon>
        <taxon>Anaeromyxobacteraceae</taxon>
        <taxon>Anaeromyxobacter</taxon>
    </lineage>
</organism>
<evidence type="ECO:0000256" key="4">
    <source>
        <dbReference type="ARBA" id="ARBA00023163"/>
    </source>
</evidence>
<dbReference type="RefSeq" id="WP_015934350.1">
    <property type="nucleotide sequence ID" value="NC_011891.1"/>
</dbReference>
<dbReference type="SUPFAM" id="SSF47413">
    <property type="entry name" value="lambda repressor-like DNA-binding domains"/>
    <property type="match status" value="1"/>
</dbReference>